<comment type="cofactor">
    <cofactor evidence="6">
        <name>Zn(2+)</name>
        <dbReference type="ChEBI" id="CHEBI:29105"/>
    </cofactor>
    <text evidence="6">Binds 1 zinc ion per subunit.</text>
</comment>
<dbReference type="AlphaFoldDB" id="A0A6A7Y558"/>
<organism evidence="8 9">
    <name type="scientific">Segnochrobactrum spirostomi</name>
    <dbReference type="NCBI Taxonomy" id="2608987"/>
    <lineage>
        <taxon>Bacteria</taxon>
        <taxon>Pseudomonadati</taxon>
        <taxon>Pseudomonadota</taxon>
        <taxon>Alphaproteobacteria</taxon>
        <taxon>Hyphomicrobiales</taxon>
        <taxon>Segnochrobactraceae</taxon>
        <taxon>Segnochrobactrum</taxon>
    </lineage>
</organism>
<dbReference type="PROSITE" id="PS00704">
    <property type="entry name" value="PROK_CO2_ANHYDRASE_1"/>
    <property type="match status" value="1"/>
</dbReference>
<dbReference type="GO" id="GO:0004089">
    <property type="term" value="F:carbonate dehydratase activity"/>
    <property type="evidence" value="ECO:0007669"/>
    <property type="project" value="UniProtKB-EC"/>
</dbReference>
<keyword evidence="3 6" id="KW-0862">Zinc</keyword>
<keyword evidence="7" id="KW-0732">Signal</keyword>
<dbReference type="InterPro" id="IPR006311">
    <property type="entry name" value="TAT_signal"/>
</dbReference>
<evidence type="ECO:0000256" key="5">
    <source>
        <dbReference type="ARBA" id="ARBA00048348"/>
    </source>
</evidence>
<dbReference type="Pfam" id="PF00484">
    <property type="entry name" value="Pro_CA"/>
    <property type="match status" value="1"/>
</dbReference>
<sequence length="240" mass="24975">MCELCEPNNLSRRALLRGGMLAAAALAAPAGLGLSLRPAFAAAPNAISPDAALMRLKEGNARYVASKATFKEFNADRAAREAAQYPIAGILSCADSRVSPEFVFDQGPGDLFVNRVAGNVADDDIIASLEYGVAVLKTPVIVVLGHSACGAVSAAIKVYKHEEKLPGHLPGLIKQIVPAVKAAAKSKPEDLLISATYANASLSAHNLTVRSSIIAKAVKSGAVKIVPAYYSIATGEVIWL</sequence>
<accession>A0A6A7Y558</accession>
<dbReference type="InterPro" id="IPR036874">
    <property type="entry name" value="Carbonic_anhydrase_sf"/>
</dbReference>
<dbReference type="SMART" id="SM00947">
    <property type="entry name" value="Pro_CA"/>
    <property type="match status" value="1"/>
</dbReference>
<dbReference type="SUPFAM" id="SSF53056">
    <property type="entry name" value="beta-carbonic anhydrase, cab"/>
    <property type="match status" value="1"/>
</dbReference>
<feature type="chain" id="PRO_5025528450" description="carbonic anhydrase" evidence="7">
    <location>
        <begin position="42"/>
        <end position="240"/>
    </location>
</feature>
<feature type="binding site" evidence="6">
    <location>
        <position position="93"/>
    </location>
    <ligand>
        <name>Zn(2+)</name>
        <dbReference type="ChEBI" id="CHEBI:29105"/>
    </ligand>
</feature>
<comment type="caution">
    <text evidence="8">The sequence shown here is derived from an EMBL/GenBank/DDBJ whole genome shotgun (WGS) entry which is preliminary data.</text>
</comment>
<feature type="binding site" evidence="6">
    <location>
        <position position="95"/>
    </location>
    <ligand>
        <name>Zn(2+)</name>
        <dbReference type="ChEBI" id="CHEBI:29105"/>
    </ligand>
</feature>
<keyword evidence="4" id="KW-0456">Lyase</keyword>
<dbReference type="EC" id="4.2.1.1" evidence="2"/>
<evidence type="ECO:0000313" key="9">
    <source>
        <dbReference type="Proteomes" id="UP000332515"/>
    </source>
</evidence>
<keyword evidence="9" id="KW-1185">Reference proteome</keyword>
<evidence type="ECO:0000256" key="6">
    <source>
        <dbReference type="PIRSR" id="PIRSR601765-1"/>
    </source>
</evidence>
<dbReference type="CDD" id="cd03378">
    <property type="entry name" value="beta_CA_cladeC"/>
    <property type="match status" value="1"/>
</dbReference>
<name>A0A6A7Y558_9HYPH</name>
<gene>
    <name evidence="8" type="ORF">F0357_14860</name>
</gene>
<feature type="binding site" evidence="6">
    <location>
        <position position="146"/>
    </location>
    <ligand>
        <name>Zn(2+)</name>
        <dbReference type="ChEBI" id="CHEBI:29105"/>
    </ligand>
</feature>
<dbReference type="PANTHER" id="PTHR11002:SF79">
    <property type="entry name" value="CARBONIC ANHYDRASE 2"/>
    <property type="match status" value="1"/>
</dbReference>
<evidence type="ECO:0000256" key="2">
    <source>
        <dbReference type="ARBA" id="ARBA00012925"/>
    </source>
</evidence>
<evidence type="ECO:0000256" key="4">
    <source>
        <dbReference type="ARBA" id="ARBA00023239"/>
    </source>
</evidence>
<evidence type="ECO:0000256" key="1">
    <source>
        <dbReference type="ARBA" id="ARBA00006217"/>
    </source>
</evidence>
<comment type="similarity">
    <text evidence="1">Belongs to the beta-class carbonic anhydrase family.</text>
</comment>
<feature type="signal peptide" evidence="7">
    <location>
        <begin position="1"/>
        <end position="41"/>
    </location>
</feature>
<dbReference type="Proteomes" id="UP000332515">
    <property type="component" value="Unassembled WGS sequence"/>
</dbReference>
<dbReference type="PROSITE" id="PS51318">
    <property type="entry name" value="TAT"/>
    <property type="match status" value="1"/>
</dbReference>
<protein>
    <recommendedName>
        <fullName evidence="2">carbonic anhydrase</fullName>
        <ecNumber evidence="2">4.2.1.1</ecNumber>
    </recommendedName>
</protein>
<dbReference type="InterPro" id="IPR015892">
    <property type="entry name" value="Carbonic_anhydrase_CS"/>
</dbReference>
<comment type="catalytic activity">
    <reaction evidence="5">
        <text>hydrogencarbonate + H(+) = CO2 + H2O</text>
        <dbReference type="Rhea" id="RHEA:10748"/>
        <dbReference type="ChEBI" id="CHEBI:15377"/>
        <dbReference type="ChEBI" id="CHEBI:15378"/>
        <dbReference type="ChEBI" id="CHEBI:16526"/>
        <dbReference type="ChEBI" id="CHEBI:17544"/>
        <dbReference type="EC" id="4.2.1.1"/>
    </reaction>
</comment>
<dbReference type="GO" id="GO:0015976">
    <property type="term" value="P:carbon utilization"/>
    <property type="evidence" value="ECO:0007669"/>
    <property type="project" value="InterPro"/>
</dbReference>
<evidence type="ECO:0000256" key="7">
    <source>
        <dbReference type="SAM" id="SignalP"/>
    </source>
</evidence>
<dbReference type="EMBL" id="VWNA01000001">
    <property type="protein sequence ID" value="MQT13896.1"/>
    <property type="molecule type" value="Genomic_DNA"/>
</dbReference>
<dbReference type="RefSeq" id="WP_153483434.1">
    <property type="nucleotide sequence ID" value="NZ_VWNA01000001.1"/>
</dbReference>
<reference evidence="8 9" key="1">
    <citation type="submission" date="2019-09" db="EMBL/GenBank/DDBJ databases">
        <title>Segnochrobactrum spirostomi gen. nov., sp. nov., isolated from the ciliate Spirostomum cf. yagiui and description of a novel family, Segnochrobactraceae fam. nov. within the order Rhizobiales of the class Alphaproteobacteria.</title>
        <authorList>
            <person name="Akter S."/>
            <person name="Shazib S.U.A."/>
            <person name="Shin M.K."/>
        </authorList>
    </citation>
    <scope>NUCLEOTIDE SEQUENCE [LARGE SCALE GENOMIC DNA]</scope>
    <source>
        <strain evidence="8 9">Sp-1</strain>
    </source>
</reference>
<dbReference type="GO" id="GO:0008270">
    <property type="term" value="F:zinc ion binding"/>
    <property type="evidence" value="ECO:0007669"/>
    <property type="project" value="InterPro"/>
</dbReference>
<feature type="binding site" evidence="6">
    <location>
        <position position="149"/>
    </location>
    <ligand>
        <name>Zn(2+)</name>
        <dbReference type="ChEBI" id="CHEBI:29105"/>
    </ligand>
</feature>
<proteinExistence type="inferred from homology"/>
<dbReference type="Gene3D" id="3.40.1050.10">
    <property type="entry name" value="Carbonic anhydrase"/>
    <property type="match status" value="1"/>
</dbReference>
<evidence type="ECO:0000313" key="8">
    <source>
        <dbReference type="EMBL" id="MQT13896.1"/>
    </source>
</evidence>
<dbReference type="PANTHER" id="PTHR11002">
    <property type="entry name" value="CARBONIC ANHYDRASE"/>
    <property type="match status" value="1"/>
</dbReference>
<keyword evidence="6" id="KW-0479">Metal-binding</keyword>
<dbReference type="InterPro" id="IPR001765">
    <property type="entry name" value="Carbonic_anhydrase"/>
</dbReference>
<evidence type="ECO:0000256" key="3">
    <source>
        <dbReference type="ARBA" id="ARBA00022833"/>
    </source>
</evidence>